<dbReference type="EMBL" id="SAUX01000031">
    <property type="protein sequence ID" value="RWR26522.1"/>
    <property type="molecule type" value="Genomic_DNA"/>
</dbReference>
<proteinExistence type="predicted"/>
<organism evidence="1 2">
    <name type="scientific">Paenirhodobacter populi</name>
    <dbReference type="NCBI Taxonomy" id="2306993"/>
    <lineage>
        <taxon>Bacteria</taxon>
        <taxon>Pseudomonadati</taxon>
        <taxon>Pseudomonadota</taxon>
        <taxon>Alphaproteobacteria</taxon>
        <taxon>Rhodobacterales</taxon>
        <taxon>Rhodobacter group</taxon>
        <taxon>Paenirhodobacter</taxon>
    </lineage>
</organism>
<evidence type="ECO:0000313" key="2">
    <source>
        <dbReference type="Proteomes" id="UP000285295"/>
    </source>
</evidence>
<name>A0A443K195_9RHOB</name>
<dbReference type="SUPFAM" id="SSF53756">
    <property type="entry name" value="UDP-Glycosyltransferase/glycogen phosphorylase"/>
    <property type="match status" value="1"/>
</dbReference>
<dbReference type="GO" id="GO:0016740">
    <property type="term" value="F:transferase activity"/>
    <property type="evidence" value="ECO:0007669"/>
    <property type="project" value="UniProtKB-KW"/>
</dbReference>
<dbReference type="OrthoDB" id="7052726at2"/>
<dbReference type="AlphaFoldDB" id="A0A443K195"/>
<gene>
    <name evidence="1" type="ORF">D2T31_19705</name>
</gene>
<dbReference type="Proteomes" id="UP000285295">
    <property type="component" value="Unassembled WGS sequence"/>
</dbReference>
<reference evidence="1 2" key="1">
    <citation type="submission" date="2019-01" db="EMBL/GenBank/DDBJ databases">
        <title>Sinorhodobacter populi sp. nov. isolated from the symptomatic bark tissue of Populus euramericana canker.</title>
        <authorList>
            <person name="Xu G."/>
        </authorList>
    </citation>
    <scope>NUCLEOTIDE SEQUENCE [LARGE SCALE GENOMIC DNA]</scope>
    <source>
        <strain evidence="1 2">D19-10-3-21</strain>
    </source>
</reference>
<accession>A0A443K195</accession>
<sequence length="376" mass="42780">MTKPGNALRLLAARYRLHKLGKRIAPAVLGSSFPGSVAQRVLIYHEPSEICWSLIYPFFHYADAFAERYHTAIRTRPVAEFLSGIPGPEADIVLIQPWFTVPAAELEKALAAFRARQPKARLIFLDSYAHCDLRYGKVLEPYIERYLRKALFRDRSQFLRPFAGDTNLTEYYSTLYGLPAEPVDWQVPPALLDRLGLVPNFLTAPYLMQGFLGPEPTFDDRPIQLHSRIAVKGSSWYSAMRRHADQAARALDGVQLTPDGRIPRSEFLNEMRRSRLCWSPFGYGELCWRDLEAFMTGAVLVKPDMGHLDTLPELYHPGETYLPVKWDFSDLGEVVQGALADPERCAAIARNAFRAARDYLSREQFVEDTAQELRLS</sequence>
<comment type="caution">
    <text evidence="1">The sequence shown here is derived from an EMBL/GenBank/DDBJ whole genome shotgun (WGS) entry which is preliminary data.</text>
</comment>
<dbReference type="RefSeq" id="WP_128238638.1">
    <property type="nucleotide sequence ID" value="NZ_SAUX01000031.1"/>
</dbReference>
<evidence type="ECO:0000313" key="1">
    <source>
        <dbReference type="EMBL" id="RWR26522.1"/>
    </source>
</evidence>
<reference evidence="1 2" key="2">
    <citation type="submission" date="2019-01" db="EMBL/GenBank/DDBJ databases">
        <authorList>
            <person name="Li Y."/>
        </authorList>
    </citation>
    <scope>NUCLEOTIDE SEQUENCE [LARGE SCALE GENOMIC DNA]</scope>
    <source>
        <strain evidence="1 2">D19-10-3-21</strain>
    </source>
</reference>
<protein>
    <submittedName>
        <fullName evidence="1">Glycosyltransferase family 1 protein</fullName>
    </submittedName>
</protein>
<keyword evidence="1" id="KW-0808">Transferase</keyword>